<dbReference type="GO" id="GO:0008270">
    <property type="term" value="F:zinc ion binding"/>
    <property type="evidence" value="ECO:0007669"/>
    <property type="project" value="UniProtKB-KW"/>
</dbReference>
<dbReference type="InterPro" id="IPR048315">
    <property type="entry name" value="ZSWIM9_RNaseH-like"/>
</dbReference>
<accession>A0A9Q0XIL4</accession>
<protein>
    <recommendedName>
        <fullName evidence="2">SWIM-type domain-containing protein</fullName>
    </recommendedName>
</protein>
<evidence type="ECO:0000313" key="4">
    <source>
        <dbReference type="Proteomes" id="UP001142489"/>
    </source>
</evidence>
<dbReference type="InterPro" id="IPR007527">
    <property type="entry name" value="Znf_SWIM"/>
</dbReference>
<dbReference type="Proteomes" id="UP001142489">
    <property type="component" value="Unassembled WGS sequence"/>
</dbReference>
<comment type="caution">
    <text evidence="3">The sequence shown here is derived from an EMBL/GenBank/DDBJ whole genome shotgun (WGS) entry which is preliminary data.</text>
</comment>
<dbReference type="InterPro" id="IPR040854">
    <property type="entry name" value="ZSWIM9"/>
</dbReference>
<dbReference type="PROSITE" id="PS50966">
    <property type="entry name" value="ZF_SWIM"/>
    <property type="match status" value="1"/>
</dbReference>
<dbReference type="Pfam" id="PF04434">
    <property type="entry name" value="SWIM"/>
    <property type="match status" value="1"/>
</dbReference>
<dbReference type="Pfam" id="PF20784">
    <property type="entry name" value="DUF5575_C"/>
    <property type="match status" value="1"/>
</dbReference>
<dbReference type="EMBL" id="JAPFRF010000012">
    <property type="protein sequence ID" value="KAJ7313836.1"/>
    <property type="molecule type" value="Genomic_DNA"/>
</dbReference>
<dbReference type="InterPro" id="IPR049218">
    <property type="entry name" value="DUF5575_C"/>
</dbReference>
<keyword evidence="1" id="KW-0479">Metal-binding</keyword>
<evidence type="ECO:0000256" key="1">
    <source>
        <dbReference type="PROSITE-ProRule" id="PRU00325"/>
    </source>
</evidence>
<name>A0A9Q0XIL4_9SAUR</name>
<dbReference type="Pfam" id="PF17738">
    <property type="entry name" value="DUF5575"/>
    <property type="match status" value="1"/>
</dbReference>
<dbReference type="PANTHER" id="PTHR47086">
    <property type="entry name" value="BTB DOMAIN-CONTAINING PROTEIN"/>
    <property type="match status" value="1"/>
</dbReference>
<keyword evidence="4" id="KW-1185">Reference proteome</keyword>
<proteinExistence type="predicted"/>
<gene>
    <name evidence="3" type="ORF">JRQ81_005578</name>
</gene>
<evidence type="ECO:0000313" key="3">
    <source>
        <dbReference type="EMBL" id="KAJ7313836.1"/>
    </source>
</evidence>
<dbReference type="AlphaFoldDB" id="A0A9Q0XIL4"/>
<keyword evidence="1" id="KW-0862">Zinc</keyword>
<evidence type="ECO:0000259" key="2">
    <source>
        <dbReference type="PROSITE" id="PS50966"/>
    </source>
</evidence>
<organism evidence="3 4">
    <name type="scientific">Phrynocephalus forsythii</name>
    <dbReference type="NCBI Taxonomy" id="171643"/>
    <lineage>
        <taxon>Eukaryota</taxon>
        <taxon>Metazoa</taxon>
        <taxon>Chordata</taxon>
        <taxon>Craniata</taxon>
        <taxon>Vertebrata</taxon>
        <taxon>Euteleostomi</taxon>
        <taxon>Lepidosauria</taxon>
        <taxon>Squamata</taxon>
        <taxon>Bifurcata</taxon>
        <taxon>Unidentata</taxon>
        <taxon>Episquamata</taxon>
        <taxon>Toxicofera</taxon>
        <taxon>Iguania</taxon>
        <taxon>Acrodonta</taxon>
        <taxon>Agamidae</taxon>
        <taxon>Agaminae</taxon>
        <taxon>Phrynocephalus</taxon>
    </lineage>
</organism>
<reference evidence="3" key="1">
    <citation type="journal article" date="2023" name="DNA Res.">
        <title>Chromosome-level genome assembly of Phrynocephalus forsythii using third-generation DNA sequencing and Hi-C analysis.</title>
        <authorList>
            <person name="Qi Y."/>
            <person name="Zhao W."/>
            <person name="Zhao Y."/>
            <person name="Niu C."/>
            <person name="Cao S."/>
            <person name="Zhang Y."/>
        </authorList>
    </citation>
    <scope>NUCLEOTIDE SEQUENCE</scope>
    <source>
        <tissue evidence="3">Muscle</tissue>
    </source>
</reference>
<feature type="domain" description="SWIM-type" evidence="2">
    <location>
        <begin position="274"/>
        <end position="306"/>
    </location>
</feature>
<sequence length="332" mass="37233">MRELVQRFPARLFLERATCLNADFELHTVLCQDGNGRSREVAYCLARQGLPDLLIFMVASLVQSVPDIKLQVKVVTVGADAMGFEAVEEVLPCAKLQICRLQVLEALYRKACDLFLPKEGQIHNLLLNMSNANSPRVYSQYLNCLEDVAPLPFLQYFLECWHPHRSLWVECWAFEKNQECSFLDHFSAHRRKLLTVLTPPMALPACVQGLLDLQTLPVETAMLNVAPVTQLYHTTCLPDSSDLLAEELDLVPQVHYKLKDTSDGYLLEGSNCSFLVSQDLATCSCSIYGAHQLPCRHIFAARLWMGEPLFDPNLLPSSQGVLHDDAEGQGEG</sequence>
<dbReference type="OrthoDB" id="9898241at2759"/>
<dbReference type="PANTHER" id="PTHR47086:SF5">
    <property type="entry name" value="SWIM-TYPE DOMAIN-CONTAINING PROTEIN"/>
    <property type="match status" value="1"/>
</dbReference>
<keyword evidence="1" id="KW-0863">Zinc-finger</keyword>